<dbReference type="PROSITE" id="PS00375">
    <property type="entry name" value="UDPGT"/>
    <property type="match status" value="1"/>
</dbReference>
<dbReference type="FunFam" id="3.40.50.2000:FF:000020">
    <property type="entry name" value="Glycosyltransferase"/>
    <property type="match status" value="1"/>
</dbReference>
<dbReference type="AlphaFoldDB" id="A0A251SJE3"/>
<evidence type="ECO:0000256" key="2">
    <source>
        <dbReference type="ARBA" id="ARBA00022676"/>
    </source>
</evidence>
<accession>A0A251SJE3</accession>
<dbReference type="SUPFAM" id="SSF53756">
    <property type="entry name" value="UDP-Glycosyltransferase/glycogen phosphorylase"/>
    <property type="match status" value="2"/>
</dbReference>
<dbReference type="EC" id="2.4.1.-" evidence="5"/>
<evidence type="ECO:0000256" key="5">
    <source>
        <dbReference type="RuleBase" id="RU362057"/>
    </source>
</evidence>
<dbReference type="GO" id="GO:0016757">
    <property type="term" value="F:glycosyltransferase activity"/>
    <property type="evidence" value="ECO:0000318"/>
    <property type="project" value="GO_Central"/>
</dbReference>
<dbReference type="InterPro" id="IPR002213">
    <property type="entry name" value="UDP_glucos_trans"/>
</dbReference>
<dbReference type="InterPro" id="IPR050481">
    <property type="entry name" value="UDP-glycosyltransf_plant"/>
</dbReference>
<evidence type="ECO:0000313" key="7">
    <source>
        <dbReference type="Proteomes" id="UP000215914"/>
    </source>
</evidence>
<dbReference type="EMBL" id="CM007903">
    <property type="protein sequence ID" value="OTF98738.1"/>
    <property type="molecule type" value="Genomic_DNA"/>
</dbReference>
<gene>
    <name evidence="6" type="primary">U88F5</name>
    <name evidence="6" type="ORF">HannXRQ_Chr14g0448891</name>
</gene>
<sequence length="529" mass="57582">MATIVLYPCPAMGHLISMVELGKLITKHYPSFSIVVLTLIPSFNTGTTADYVRHISATFPTITFHHLPDIPIDPLQFPSMEAIIFELIRLSNPNVDRALQSISLSSNITAFVIDPFCMPVIPVAANFNLPVYYFFASGACCLAQFLYMPTLDKTTTESFKDMHTLIHSPGLPPIPSSDMIGPLLDRTTIHYSAFVATCDLFPKSAGIIINTFESLEPKAIKAINEGVCVPDGPTPPIYCVGPLVASGGDGLDECLNWLDLQPSGSLFPKSAGIIINTFDSLETKAITAINNGVCVPDRPTPPIYCVGPLVASAGDGSHECFGWLDLQPSGSVVYLCFGSLGVFSSEQLKEIAKGLEMSGVRFLWVVRSPPSDRVEDRFLPLPEPDLDLLLPEGFLERTKDRGLVVKKWAPQVAILNHKSVGGFVTHCGWNSILEAVCAGVPMVAWPLYAEQRFNRVVLRDEMKLALPMDESEGGLVTAMEVEKRVRELMEGEEGIVIREVAKTRKEQAAIAMSDGGSSRVALSKLVASW</sequence>
<dbReference type="Pfam" id="PF00201">
    <property type="entry name" value="UDPGT"/>
    <property type="match status" value="1"/>
</dbReference>
<evidence type="ECO:0000256" key="4">
    <source>
        <dbReference type="RuleBase" id="RU003718"/>
    </source>
</evidence>
<dbReference type="FunCoup" id="A0A251SJE3">
    <property type="interactions" value="716"/>
</dbReference>
<reference evidence="7" key="1">
    <citation type="journal article" date="2017" name="Nature">
        <title>The sunflower genome provides insights into oil metabolism, flowering and Asterid evolution.</title>
        <authorList>
            <person name="Badouin H."/>
            <person name="Gouzy J."/>
            <person name="Grassa C.J."/>
            <person name="Murat F."/>
            <person name="Staton S.E."/>
            <person name="Cottret L."/>
            <person name="Lelandais-Briere C."/>
            <person name="Owens G.L."/>
            <person name="Carrere S."/>
            <person name="Mayjonade B."/>
            <person name="Legrand L."/>
            <person name="Gill N."/>
            <person name="Kane N.C."/>
            <person name="Bowers J.E."/>
            <person name="Hubner S."/>
            <person name="Bellec A."/>
            <person name="Berard A."/>
            <person name="Berges H."/>
            <person name="Blanchet N."/>
            <person name="Boniface M.C."/>
            <person name="Brunel D."/>
            <person name="Catrice O."/>
            <person name="Chaidir N."/>
            <person name="Claudel C."/>
            <person name="Donnadieu C."/>
            <person name="Faraut T."/>
            <person name="Fievet G."/>
            <person name="Helmstetter N."/>
            <person name="King M."/>
            <person name="Knapp S.J."/>
            <person name="Lai Z."/>
            <person name="Le Paslier M.C."/>
            <person name="Lippi Y."/>
            <person name="Lorenzon L."/>
            <person name="Mandel J.R."/>
            <person name="Marage G."/>
            <person name="Marchand G."/>
            <person name="Marquand E."/>
            <person name="Bret-Mestries E."/>
            <person name="Morien E."/>
            <person name="Nambeesan S."/>
            <person name="Nguyen T."/>
            <person name="Pegot-Espagnet P."/>
            <person name="Pouilly N."/>
            <person name="Raftis F."/>
            <person name="Sallet E."/>
            <person name="Schiex T."/>
            <person name="Thomas J."/>
            <person name="Vandecasteele C."/>
            <person name="Vares D."/>
            <person name="Vear F."/>
            <person name="Vautrin S."/>
            <person name="Crespi M."/>
            <person name="Mangin B."/>
            <person name="Burke J.M."/>
            <person name="Salse J."/>
            <person name="Munos S."/>
            <person name="Vincourt P."/>
            <person name="Rieseberg L.H."/>
            <person name="Langlade N.B."/>
        </authorList>
    </citation>
    <scope>NUCLEOTIDE SEQUENCE [LARGE SCALE GENOMIC DNA]</scope>
    <source>
        <strain evidence="7">cv. SF193</strain>
    </source>
</reference>
<organism evidence="6 7">
    <name type="scientific">Helianthus annuus</name>
    <name type="common">Common sunflower</name>
    <dbReference type="NCBI Taxonomy" id="4232"/>
    <lineage>
        <taxon>Eukaryota</taxon>
        <taxon>Viridiplantae</taxon>
        <taxon>Streptophyta</taxon>
        <taxon>Embryophyta</taxon>
        <taxon>Tracheophyta</taxon>
        <taxon>Spermatophyta</taxon>
        <taxon>Magnoliopsida</taxon>
        <taxon>eudicotyledons</taxon>
        <taxon>Gunneridae</taxon>
        <taxon>Pentapetalae</taxon>
        <taxon>asterids</taxon>
        <taxon>campanulids</taxon>
        <taxon>Asterales</taxon>
        <taxon>Asteraceae</taxon>
        <taxon>Asteroideae</taxon>
        <taxon>Heliantheae alliance</taxon>
        <taxon>Heliantheae</taxon>
        <taxon>Helianthus</taxon>
    </lineage>
</organism>
<dbReference type="FunFam" id="3.40.50.2000:FF:000095">
    <property type="entry name" value="Glycosyltransferase"/>
    <property type="match status" value="1"/>
</dbReference>
<dbReference type="InterPro" id="IPR035595">
    <property type="entry name" value="UDP_glycos_trans_CS"/>
</dbReference>
<evidence type="ECO:0000313" key="6">
    <source>
        <dbReference type="EMBL" id="OTF98738.1"/>
    </source>
</evidence>
<dbReference type="Gene3D" id="3.40.50.2000">
    <property type="entry name" value="Glycogen Phosphorylase B"/>
    <property type="match status" value="3"/>
</dbReference>
<proteinExistence type="inferred from homology"/>
<dbReference type="PANTHER" id="PTHR48048">
    <property type="entry name" value="GLYCOSYLTRANSFERASE"/>
    <property type="match status" value="1"/>
</dbReference>
<protein>
    <recommendedName>
        <fullName evidence="5">Glycosyltransferase</fullName>
        <ecNumber evidence="5">2.4.1.-</ecNumber>
    </recommendedName>
</protein>
<dbReference type="InParanoid" id="A0A251SJE3"/>
<dbReference type="OMA" id="CTIRALI"/>
<name>A0A251SJE3_HELAN</name>
<keyword evidence="3 4" id="KW-0808">Transferase</keyword>
<dbReference type="CDD" id="cd03784">
    <property type="entry name" value="GT1_Gtf-like"/>
    <property type="match status" value="1"/>
</dbReference>
<comment type="similarity">
    <text evidence="1 4">Belongs to the UDP-glycosyltransferase family.</text>
</comment>
<dbReference type="GO" id="GO:0035251">
    <property type="term" value="F:UDP-glucosyltransferase activity"/>
    <property type="evidence" value="ECO:0007669"/>
    <property type="project" value="InterPro"/>
</dbReference>
<evidence type="ECO:0000256" key="3">
    <source>
        <dbReference type="ARBA" id="ARBA00022679"/>
    </source>
</evidence>
<keyword evidence="2 4" id="KW-0328">Glycosyltransferase</keyword>
<dbReference type="PANTHER" id="PTHR48048:SF30">
    <property type="entry name" value="GLYCOSYLTRANSFERASE"/>
    <property type="match status" value="1"/>
</dbReference>
<evidence type="ECO:0000256" key="1">
    <source>
        <dbReference type="ARBA" id="ARBA00009995"/>
    </source>
</evidence>
<dbReference type="Proteomes" id="UP000215914">
    <property type="component" value="Chromosome 14"/>
</dbReference>
<keyword evidence="7" id="KW-1185">Reference proteome</keyword>